<feature type="region of interest" description="Disordered" evidence="1">
    <location>
        <begin position="145"/>
        <end position="236"/>
    </location>
</feature>
<name>A0ABR0EVU4_ZASCE</name>
<feature type="compositionally biased region" description="Polar residues" evidence="1">
    <location>
        <begin position="51"/>
        <end position="67"/>
    </location>
</feature>
<protein>
    <submittedName>
        <fullName evidence="2">Uncharacterized protein</fullName>
    </submittedName>
</protein>
<evidence type="ECO:0000256" key="1">
    <source>
        <dbReference type="SAM" id="MobiDB-lite"/>
    </source>
</evidence>
<sequence length="236" mass="26074">MASTQHPEPNALVLSPIQGTTRDRLYTTAGRMKYTLPSRPLRSHSRKHRSVQLTSSYTFDEPTTSDSAGFRPRLRRTQAYSDIFESITSNFTVSLSVAEENWLEESVAKTKRLLMDKEAAEQMTPNGRDILPVLYLEPIKRDVQLRRKSKSQDLRSEYSSGGSVGDSSPSVTASPSSGNEKTSPDSTAYATDDTISSNIDGVFARTPPRFHRLSRRASDPLPGEPTTCGSCGRGLR</sequence>
<evidence type="ECO:0000313" key="2">
    <source>
        <dbReference type="EMBL" id="KAK4505737.1"/>
    </source>
</evidence>
<gene>
    <name evidence="2" type="ORF">PRZ48_003702</name>
</gene>
<feature type="compositionally biased region" description="Basic and acidic residues" evidence="1">
    <location>
        <begin position="145"/>
        <end position="156"/>
    </location>
</feature>
<feature type="compositionally biased region" description="Low complexity" evidence="1">
    <location>
        <begin position="157"/>
        <end position="177"/>
    </location>
</feature>
<accession>A0ABR0EVU4</accession>
<feature type="compositionally biased region" description="Basic residues" evidence="1">
    <location>
        <begin position="41"/>
        <end position="50"/>
    </location>
</feature>
<feature type="region of interest" description="Disordered" evidence="1">
    <location>
        <begin position="36"/>
        <end position="70"/>
    </location>
</feature>
<dbReference type="EMBL" id="JAXOVC010000002">
    <property type="protein sequence ID" value="KAK4505737.1"/>
    <property type="molecule type" value="Genomic_DNA"/>
</dbReference>
<comment type="caution">
    <text evidence="2">The sequence shown here is derived from an EMBL/GenBank/DDBJ whole genome shotgun (WGS) entry which is preliminary data.</text>
</comment>
<evidence type="ECO:0000313" key="3">
    <source>
        <dbReference type="Proteomes" id="UP001305779"/>
    </source>
</evidence>
<keyword evidence="3" id="KW-1185">Reference proteome</keyword>
<proteinExistence type="predicted"/>
<feature type="compositionally biased region" description="Polar residues" evidence="1">
    <location>
        <begin position="178"/>
        <end position="199"/>
    </location>
</feature>
<reference evidence="2 3" key="1">
    <citation type="journal article" date="2023" name="G3 (Bethesda)">
        <title>A chromosome-level genome assembly of Zasmidium syzygii isolated from banana leaves.</title>
        <authorList>
            <person name="van Westerhoven A.C."/>
            <person name="Mehrabi R."/>
            <person name="Talebi R."/>
            <person name="Steentjes M.B.F."/>
            <person name="Corcolon B."/>
            <person name="Chong P.A."/>
            <person name="Kema G.H.J."/>
            <person name="Seidl M.F."/>
        </authorList>
    </citation>
    <scope>NUCLEOTIDE SEQUENCE [LARGE SCALE GENOMIC DNA]</scope>
    <source>
        <strain evidence="2 3">P124</strain>
    </source>
</reference>
<dbReference type="Proteomes" id="UP001305779">
    <property type="component" value="Unassembled WGS sequence"/>
</dbReference>
<organism evidence="2 3">
    <name type="scientific">Zasmidium cellare</name>
    <name type="common">Wine cellar mold</name>
    <name type="synonym">Racodium cellare</name>
    <dbReference type="NCBI Taxonomy" id="395010"/>
    <lineage>
        <taxon>Eukaryota</taxon>
        <taxon>Fungi</taxon>
        <taxon>Dikarya</taxon>
        <taxon>Ascomycota</taxon>
        <taxon>Pezizomycotina</taxon>
        <taxon>Dothideomycetes</taxon>
        <taxon>Dothideomycetidae</taxon>
        <taxon>Mycosphaerellales</taxon>
        <taxon>Mycosphaerellaceae</taxon>
        <taxon>Zasmidium</taxon>
    </lineage>
</organism>